<comment type="caution">
    <text evidence="1">The sequence shown here is derived from an EMBL/GenBank/DDBJ whole genome shotgun (WGS) entry which is preliminary data.</text>
</comment>
<gene>
    <name evidence="1" type="ORF">H5410_001771</name>
</gene>
<organism evidence="1 2">
    <name type="scientific">Solanum commersonii</name>
    <name type="common">Commerson's wild potato</name>
    <name type="synonym">Commerson's nightshade</name>
    <dbReference type="NCBI Taxonomy" id="4109"/>
    <lineage>
        <taxon>Eukaryota</taxon>
        <taxon>Viridiplantae</taxon>
        <taxon>Streptophyta</taxon>
        <taxon>Embryophyta</taxon>
        <taxon>Tracheophyta</taxon>
        <taxon>Spermatophyta</taxon>
        <taxon>Magnoliopsida</taxon>
        <taxon>eudicotyledons</taxon>
        <taxon>Gunneridae</taxon>
        <taxon>Pentapetalae</taxon>
        <taxon>asterids</taxon>
        <taxon>lamiids</taxon>
        <taxon>Solanales</taxon>
        <taxon>Solanaceae</taxon>
        <taxon>Solanoideae</taxon>
        <taxon>Solaneae</taxon>
        <taxon>Solanum</taxon>
    </lineage>
</organism>
<evidence type="ECO:0000313" key="2">
    <source>
        <dbReference type="Proteomes" id="UP000824120"/>
    </source>
</evidence>
<sequence length="155" mass="18306">MGHRNPWSSDKTRCITCVILKIYQIATEGTHEHKQLDGSLFLSNYAIVGSSNHTKVKKFEEAQVQKKLLPLEIGQKLKIVIFVPWEYHRHDIKQEKLNHMWAAVEHKFESVDMNDHHDHILGWMNELWNKWRGHLHAKYVKDKPIQQSLRNVPAE</sequence>
<evidence type="ECO:0000313" key="1">
    <source>
        <dbReference type="EMBL" id="KAG5630054.1"/>
    </source>
</evidence>
<name>A0A9J6AZZ2_SOLCO</name>
<dbReference type="PANTHER" id="PTHR33499">
    <property type="entry name" value="OS12G0282400 PROTEIN-RELATED"/>
    <property type="match status" value="1"/>
</dbReference>
<dbReference type="EMBL" id="JACXVP010000001">
    <property type="protein sequence ID" value="KAG5630054.1"/>
    <property type="molecule type" value="Genomic_DNA"/>
</dbReference>
<dbReference type="PANTHER" id="PTHR33499:SF26">
    <property type="entry name" value="DUF4216 DOMAIN-CONTAINING PROTEIN"/>
    <property type="match status" value="1"/>
</dbReference>
<dbReference type="OrthoDB" id="1302053at2759"/>
<dbReference type="Proteomes" id="UP000824120">
    <property type="component" value="Chromosome 1"/>
</dbReference>
<proteinExistence type="predicted"/>
<protein>
    <submittedName>
        <fullName evidence="1">Uncharacterized protein</fullName>
    </submittedName>
</protein>
<keyword evidence="2" id="KW-1185">Reference proteome</keyword>
<dbReference type="AlphaFoldDB" id="A0A9J6AZZ2"/>
<accession>A0A9J6AZZ2</accession>
<reference evidence="1 2" key="1">
    <citation type="submission" date="2020-09" db="EMBL/GenBank/DDBJ databases">
        <title>De no assembly of potato wild relative species, Solanum commersonii.</title>
        <authorList>
            <person name="Cho K."/>
        </authorList>
    </citation>
    <scope>NUCLEOTIDE SEQUENCE [LARGE SCALE GENOMIC DNA]</scope>
    <source>
        <strain evidence="1">LZ3.2</strain>
        <tissue evidence="1">Leaf</tissue>
    </source>
</reference>